<dbReference type="Gene3D" id="2.40.30.170">
    <property type="match status" value="1"/>
</dbReference>
<accession>A0ABV6VUZ1</accession>
<comment type="subcellular location">
    <subcellularLocation>
        <location evidence="1">Cell envelope</location>
    </subcellularLocation>
</comment>
<dbReference type="RefSeq" id="WP_380535732.1">
    <property type="nucleotide sequence ID" value="NZ_JBHFAB010000008.1"/>
</dbReference>
<feature type="signal peptide" evidence="5">
    <location>
        <begin position="1"/>
        <end position="30"/>
    </location>
</feature>
<protein>
    <submittedName>
        <fullName evidence="8">Efflux RND transporter periplasmic adaptor subunit</fullName>
    </submittedName>
</protein>
<evidence type="ECO:0000256" key="2">
    <source>
        <dbReference type="ARBA" id="ARBA00023054"/>
    </source>
</evidence>
<dbReference type="EMBL" id="JBHFAB010000008">
    <property type="protein sequence ID" value="MFC1417527.1"/>
    <property type="molecule type" value="Genomic_DNA"/>
</dbReference>
<keyword evidence="9" id="KW-1185">Reference proteome</keyword>
<name>A0ABV6VUZ1_9ACTN</name>
<organism evidence="8 9">
    <name type="scientific">Streptacidiphilus cavernicola</name>
    <dbReference type="NCBI Taxonomy" id="3342716"/>
    <lineage>
        <taxon>Bacteria</taxon>
        <taxon>Bacillati</taxon>
        <taxon>Actinomycetota</taxon>
        <taxon>Actinomycetes</taxon>
        <taxon>Kitasatosporales</taxon>
        <taxon>Streptomycetaceae</taxon>
        <taxon>Streptacidiphilus</taxon>
    </lineage>
</organism>
<dbReference type="InterPro" id="IPR058627">
    <property type="entry name" value="MdtA-like_C"/>
</dbReference>
<dbReference type="InterPro" id="IPR058636">
    <property type="entry name" value="Beta-barrel_YknX"/>
</dbReference>
<dbReference type="Gene3D" id="6.20.50.140">
    <property type="match status" value="1"/>
</dbReference>
<dbReference type="Pfam" id="PF25990">
    <property type="entry name" value="Beta-barrel_YknX"/>
    <property type="match status" value="1"/>
</dbReference>
<evidence type="ECO:0000256" key="1">
    <source>
        <dbReference type="ARBA" id="ARBA00004196"/>
    </source>
</evidence>
<comment type="caution">
    <text evidence="8">The sequence shown here is derived from an EMBL/GenBank/DDBJ whole genome shotgun (WGS) entry which is preliminary data.</text>
</comment>
<dbReference type="Proteomes" id="UP001592531">
    <property type="component" value="Unassembled WGS sequence"/>
</dbReference>
<feature type="domain" description="Multidrug resistance protein MdtA-like C-terminal permuted SH3" evidence="6">
    <location>
        <begin position="304"/>
        <end position="358"/>
    </location>
</feature>
<dbReference type="SUPFAM" id="SSF111369">
    <property type="entry name" value="HlyD-like secretion proteins"/>
    <property type="match status" value="1"/>
</dbReference>
<evidence type="ECO:0000313" key="8">
    <source>
        <dbReference type="EMBL" id="MFC1417527.1"/>
    </source>
</evidence>
<evidence type="ECO:0000256" key="4">
    <source>
        <dbReference type="SAM" id="MobiDB-lite"/>
    </source>
</evidence>
<proteinExistence type="predicted"/>
<feature type="chain" id="PRO_5046044624" evidence="5">
    <location>
        <begin position="31"/>
        <end position="447"/>
    </location>
</feature>
<dbReference type="Gene3D" id="2.40.50.100">
    <property type="match status" value="1"/>
</dbReference>
<feature type="compositionally biased region" description="Low complexity" evidence="4">
    <location>
        <begin position="431"/>
        <end position="447"/>
    </location>
</feature>
<sequence length="447" mass="42977">MKVLPQRRRAALLNSLLAVCLLAGAGAAYASVGSGSSARTTSTTSTATVQKGTVLATVSGSGSLVSPSDAGDSFVTGGTVTKVYVAAGDKVSKGEILAEVDPTSANATLAEARDALVTAKAQLTDAEAGTTGSTVSASAVASAEAQVSQAESTVTSAQAAVDGTVLRASVAGTVASVGNKVGDTVSGSSGSRSAASSTSSSSTPSGFVVITNPAGMQVTADFSETDALKLKKGMGATVTLSATEATLNAKVLSVSSLPVSSSSSGGSSSTAVQYQATLVITSSTAGLRTGLSATVAVATGSATNALYLPTAAVTGTGSTRTVTLVNADGSTQTKSVTVGVEGSSGIQIVSGLTLGQTVRITTVSQSGSGGFPGAAGAVAASAVAVRAAARRASPVARTEPADGGTTATEITTVRSVRAADLKPGQTATVEGTTNSSGNATTTVTEGG</sequence>
<evidence type="ECO:0000256" key="5">
    <source>
        <dbReference type="SAM" id="SignalP"/>
    </source>
</evidence>
<evidence type="ECO:0000313" key="9">
    <source>
        <dbReference type="Proteomes" id="UP001592531"/>
    </source>
</evidence>
<reference evidence="8 9" key="1">
    <citation type="submission" date="2024-09" db="EMBL/GenBank/DDBJ databases">
        <authorList>
            <person name="Lee S.D."/>
        </authorList>
    </citation>
    <scope>NUCLEOTIDE SEQUENCE [LARGE SCALE GENOMIC DNA]</scope>
    <source>
        <strain evidence="8 9">N8-3</strain>
    </source>
</reference>
<dbReference type="PANTHER" id="PTHR32347">
    <property type="entry name" value="EFFLUX SYSTEM COMPONENT YKNX-RELATED"/>
    <property type="match status" value="1"/>
</dbReference>
<evidence type="ECO:0000256" key="3">
    <source>
        <dbReference type="SAM" id="Coils"/>
    </source>
</evidence>
<dbReference type="Pfam" id="PF25967">
    <property type="entry name" value="RND-MFP_C"/>
    <property type="match status" value="1"/>
</dbReference>
<dbReference type="PANTHER" id="PTHR32347:SF23">
    <property type="entry name" value="BLL5650 PROTEIN"/>
    <property type="match status" value="1"/>
</dbReference>
<feature type="compositionally biased region" description="Low complexity" evidence="4">
    <location>
        <begin position="186"/>
        <end position="205"/>
    </location>
</feature>
<dbReference type="InterPro" id="IPR050465">
    <property type="entry name" value="UPF0194_transport"/>
</dbReference>
<feature type="region of interest" description="Disordered" evidence="4">
    <location>
        <begin position="181"/>
        <end position="206"/>
    </location>
</feature>
<gene>
    <name evidence="8" type="ORF">ACEZDE_12805</name>
</gene>
<feature type="region of interest" description="Disordered" evidence="4">
    <location>
        <begin position="424"/>
        <end position="447"/>
    </location>
</feature>
<keyword evidence="5" id="KW-0732">Signal</keyword>
<feature type="coiled-coil region" evidence="3">
    <location>
        <begin position="109"/>
        <end position="160"/>
    </location>
</feature>
<keyword evidence="2 3" id="KW-0175">Coiled coil</keyword>
<evidence type="ECO:0000259" key="6">
    <source>
        <dbReference type="Pfam" id="PF25967"/>
    </source>
</evidence>
<evidence type="ECO:0000259" key="7">
    <source>
        <dbReference type="Pfam" id="PF25990"/>
    </source>
</evidence>
<feature type="domain" description="YknX-like beta-barrel" evidence="7">
    <location>
        <begin position="216"/>
        <end position="297"/>
    </location>
</feature>